<name>A0ABP6SYJ1_9ACTN</name>
<keyword evidence="3" id="KW-1185">Reference proteome</keyword>
<proteinExistence type="predicted"/>
<dbReference type="Pfam" id="PF01526">
    <property type="entry name" value="DDE_Tnp_Tn3"/>
    <property type="match status" value="1"/>
</dbReference>
<feature type="domain" description="Tn3 transposase DDE" evidence="1">
    <location>
        <begin position="3"/>
        <end position="99"/>
    </location>
</feature>
<evidence type="ECO:0000259" key="1">
    <source>
        <dbReference type="Pfam" id="PF01526"/>
    </source>
</evidence>
<evidence type="ECO:0000313" key="2">
    <source>
        <dbReference type="EMBL" id="GAA3388075.1"/>
    </source>
</evidence>
<sequence length="121" mass="13323">MPDRDLQWEINSGLNVVESWNRATRSCFFGKGGDITTNRRDEQELSVLCCGSCSAPWSTSTPSCFRTGLADEGWDQALTPEDRRGLTPLFWTHLAPYGEVKLDMSSRLALGRTPRGPSAGA</sequence>
<dbReference type="EMBL" id="BAAAYN010000022">
    <property type="protein sequence ID" value="GAA3388075.1"/>
    <property type="molecule type" value="Genomic_DNA"/>
</dbReference>
<accession>A0ABP6SYJ1</accession>
<gene>
    <name evidence="2" type="ORF">GCM10020369_32850</name>
</gene>
<dbReference type="RefSeq" id="WP_345728979.1">
    <property type="nucleotide sequence ID" value="NZ_BAAAYN010000022.1"/>
</dbReference>
<protein>
    <recommendedName>
        <fullName evidence="1">Tn3 transposase DDE domain-containing protein</fullName>
    </recommendedName>
</protein>
<comment type="caution">
    <text evidence="2">The sequence shown here is derived from an EMBL/GenBank/DDBJ whole genome shotgun (WGS) entry which is preliminary data.</text>
</comment>
<dbReference type="Proteomes" id="UP001501676">
    <property type="component" value="Unassembled WGS sequence"/>
</dbReference>
<organism evidence="2 3">
    <name type="scientific">Cryptosporangium minutisporangium</name>
    <dbReference type="NCBI Taxonomy" id="113569"/>
    <lineage>
        <taxon>Bacteria</taxon>
        <taxon>Bacillati</taxon>
        <taxon>Actinomycetota</taxon>
        <taxon>Actinomycetes</taxon>
        <taxon>Cryptosporangiales</taxon>
        <taxon>Cryptosporangiaceae</taxon>
        <taxon>Cryptosporangium</taxon>
    </lineage>
</organism>
<reference evidence="3" key="1">
    <citation type="journal article" date="2019" name="Int. J. Syst. Evol. Microbiol.">
        <title>The Global Catalogue of Microorganisms (GCM) 10K type strain sequencing project: providing services to taxonomists for standard genome sequencing and annotation.</title>
        <authorList>
            <consortium name="The Broad Institute Genomics Platform"/>
            <consortium name="The Broad Institute Genome Sequencing Center for Infectious Disease"/>
            <person name="Wu L."/>
            <person name="Ma J."/>
        </authorList>
    </citation>
    <scope>NUCLEOTIDE SEQUENCE [LARGE SCALE GENOMIC DNA]</scope>
    <source>
        <strain evidence="3">JCM 9458</strain>
    </source>
</reference>
<dbReference type="InterPro" id="IPR002513">
    <property type="entry name" value="Tn3_Tnp_DDE_dom"/>
</dbReference>
<evidence type="ECO:0000313" key="3">
    <source>
        <dbReference type="Proteomes" id="UP001501676"/>
    </source>
</evidence>